<comment type="caution">
    <text evidence="8">The sequence shown here is derived from an EMBL/GenBank/DDBJ whole genome shotgun (WGS) entry which is preliminary data.</text>
</comment>
<reference evidence="8 9" key="1">
    <citation type="submission" date="2013-07" db="EMBL/GenBank/DDBJ databases">
        <title>Comparative Genomic and Metabolomic Analysis of Twelve Strains of Pseudoalteromonas luteoviolacea.</title>
        <authorList>
            <person name="Vynne N.G."/>
            <person name="Mansson M."/>
            <person name="Gram L."/>
        </authorList>
    </citation>
    <scope>NUCLEOTIDE SEQUENCE [LARGE SCALE GENOMIC DNA]</scope>
    <source>
        <strain evidence="8 9">S4060-1</strain>
    </source>
</reference>
<feature type="active site" evidence="5">
    <location>
        <position position="18"/>
    </location>
</feature>
<dbReference type="SUPFAM" id="SSF54975">
    <property type="entry name" value="Acylphosphatase/BLUF domain-like"/>
    <property type="match status" value="1"/>
</dbReference>
<evidence type="ECO:0000256" key="1">
    <source>
        <dbReference type="ARBA" id="ARBA00005614"/>
    </source>
</evidence>
<organism evidence="8 9">
    <name type="scientific">Pseudoalteromonas luteoviolacea S4060-1</name>
    <dbReference type="NCBI Taxonomy" id="1365257"/>
    <lineage>
        <taxon>Bacteria</taxon>
        <taxon>Pseudomonadati</taxon>
        <taxon>Pseudomonadota</taxon>
        <taxon>Gammaproteobacteria</taxon>
        <taxon>Alteromonadales</taxon>
        <taxon>Pseudoalteromonadaceae</taxon>
        <taxon>Pseudoalteromonas</taxon>
    </lineage>
</organism>
<evidence type="ECO:0000313" key="8">
    <source>
        <dbReference type="EMBL" id="KZN59696.1"/>
    </source>
</evidence>
<gene>
    <name evidence="8" type="ORF">N478_08235</name>
</gene>
<dbReference type="NCBIfam" id="NF011000">
    <property type="entry name" value="PRK14426.1"/>
    <property type="match status" value="1"/>
</dbReference>
<evidence type="ECO:0000313" key="9">
    <source>
        <dbReference type="Proteomes" id="UP000076661"/>
    </source>
</evidence>
<evidence type="ECO:0000256" key="3">
    <source>
        <dbReference type="ARBA" id="ARBA00015991"/>
    </source>
</evidence>
<dbReference type="InterPro" id="IPR017968">
    <property type="entry name" value="Acylphosphatase_CS"/>
</dbReference>
<dbReference type="PATRIC" id="fig|1365257.3.peg.5064"/>
<keyword evidence="5" id="KW-0378">Hydrolase</keyword>
<comment type="similarity">
    <text evidence="1 6">Belongs to the acylphosphatase family.</text>
</comment>
<evidence type="ECO:0000256" key="6">
    <source>
        <dbReference type="RuleBase" id="RU004168"/>
    </source>
</evidence>
<dbReference type="EMBL" id="AUXX01000067">
    <property type="protein sequence ID" value="KZN59696.1"/>
    <property type="molecule type" value="Genomic_DNA"/>
</dbReference>
<evidence type="ECO:0000256" key="2">
    <source>
        <dbReference type="ARBA" id="ARBA00012150"/>
    </source>
</evidence>
<dbReference type="Gene3D" id="3.30.70.100">
    <property type="match status" value="1"/>
</dbReference>
<dbReference type="GO" id="GO:0003998">
    <property type="term" value="F:acylphosphatase activity"/>
    <property type="evidence" value="ECO:0007669"/>
    <property type="project" value="UniProtKB-EC"/>
</dbReference>
<evidence type="ECO:0000256" key="5">
    <source>
        <dbReference type="PROSITE-ProRule" id="PRU00520"/>
    </source>
</evidence>
<dbReference type="InterPro" id="IPR001792">
    <property type="entry name" value="Acylphosphatase-like_dom"/>
</dbReference>
<dbReference type="EC" id="3.6.1.7" evidence="2 5"/>
<proteinExistence type="inferred from homology"/>
<name>A0A161XZZ8_9GAMM</name>
<dbReference type="AlphaFoldDB" id="A0A161XZZ8"/>
<evidence type="ECO:0000259" key="7">
    <source>
        <dbReference type="PROSITE" id="PS51160"/>
    </source>
</evidence>
<accession>A0A161XZZ8</accession>
<protein>
    <recommendedName>
        <fullName evidence="3 5">acylphosphatase</fullName>
        <ecNumber evidence="2 5">3.6.1.7</ecNumber>
    </recommendedName>
</protein>
<dbReference type="Proteomes" id="UP000076661">
    <property type="component" value="Unassembled WGS sequence"/>
</dbReference>
<dbReference type="InterPro" id="IPR036046">
    <property type="entry name" value="Acylphosphatase-like_dom_sf"/>
</dbReference>
<sequence>MKSSRFIVTGVVQGVGFRYHTRQQATRLGLYGFAKNLPDKSVEVVVYGEQGDIDKLASWLQQGPVLASVEHVKEVNIGQEIYSSFEIY</sequence>
<dbReference type="PANTHER" id="PTHR47268:SF4">
    <property type="entry name" value="ACYLPHOSPHATASE"/>
    <property type="match status" value="1"/>
</dbReference>
<dbReference type="InterPro" id="IPR020456">
    <property type="entry name" value="Acylphosphatase"/>
</dbReference>
<feature type="active site" evidence="5">
    <location>
        <position position="36"/>
    </location>
</feature>
<evidence type="ECO:0000256" key="4">
    <source>
        <dbReference type="ARBA" id="ARBA00047645"/>
    </source>
</evidence>
<dbReference type="PANTHER" id="PTHR47268">
    <property type="entry name" value="ACYLPHOSPHATASE"/>
    <property type="match status" value="1"/>
</dbReference>
<dbReference type="Pfam" id="PF00708">
    <property type="entry name" value="Acylphosphatase"/>
    <property type="match status" value="1"/>
</dbReference>
<dbReference type="PROSITE" id="PS00150">
    <property type="entry name" value="ACYLPHOSPHATASE_1"/>
    <property type="match status" value="1"/>
</dbReference>
<feature type="domain" description="Acylphosphatase-like" evidence="7">
    <location>
        <begin position="3"/>
        <end position="88"/>
    </location>
</feature>
<dbReference type="PROSITE" id="PS51160">
    <property type="entry name" value="ACYLPHOSPHATASE_3"/>
    <property type="match status" value="1"/>
</dbReference>
<comment type="catalytic activity">
    <reaction evidence="4 5">
        <text>an acyl phosphate + H2O = a carboxylate + phosphate + H(+)</text>
        <dbReference type="Rhea" id="RHEA:14965"/>
        <dbReference type="ChEBI" id="CHEBI:15377"/>
        <dbReference type="ChEBI" id="CHEBI:15378"/>
        <dbReference type="ChEBI" id="CHEBI:29067"/>
        <dbReference type="ChEBI" id="CHEBI:43474"/>
        <dbReference type="ChEBI" id="CHEBI:59918"/>
        <dbReference type="EC" id="3.6.1.7"/>
    </reaction>
</comment>
<dbReference type="RefSeq" id="WP_063371868.1">
    <property type="nucleotide sequence ID" value="NZ_AUXX01000067.1"/>
</dbReference>